<gene>
    <name evidence="1" type="ORF">O181_084967</name>
</gene>
<organism evidence="1 2">
    <name type="scientific">Austropuccinia psidii MF-1</name>
    <dbReference type="NCBI Taxonomy" id="1389203"/>
    <lineage>
        <taxon>Eukaryota</taxon>
        <taxon>Fungi</taxon>
        <taxon>Dikarya</taxon>
        <taxon>Basidiomycota</taxon>
        <taxon>Pucciniomycotina</taxon>
        <taxon>Pucciniomycetes</taxon>
        <taxon>Pucciniales</taxon>
        <taxon>Sphaerophragmiaceae</taxon>
        <taxon>Austropuccinia</taxon>
    </lineage>
</organism>
<dbReference type="AlphaFoldDB" id="A0A9Q3FX76"/>
<dbReference type="Proteomes" id="UP000765509">
    <property type="component" value="Unassembled WGS sequence"/>
</dbReference>
<dbReference type="EMBL" id="AVOT02050149">
    <property type="protein sequence ID" value="MBW0545252.1"/>
    <property type="molecule type" value="Genomic_DNA"/>
</dbReference>
<name>A0A9Q3FX76_9BASI</name>
<protein>
    <submittedName>
        <fullName evidence="1">Uncharacterized protein</fullName>
    </submittedName>
</protein>
<sequence>MCKERKKFANAQKCEKVRLMSPNGQEQPFGPFPLVLREMTRNSPLGINCRYGFWIEVKGHEVPKRQIAINGPEDDDVAILATGDGYGQLAITGLWLHMPYGDPWR</sequence>
<evidence type="ECO:0000313" key="1">
    <source>
        <dbReference type="EMBL" id="MBW0545252.1"/>
    </source>
</evidence>
<comment type="caution">
    <text evidence="1">The sequence shown here is derived from an EMBL/GenBank/DDBJ whole genome shotgun (WGS) entry which is preliminary data.</text>
</comment>
<accession>A0A9Q3FX76</accession>
<evidence type="ECO:0000313" key="2">
    <source>
        <dbReference type="Proteomes" id="UP000765509"/>
    </source>
</evidence>
<proteinExistence type="predicted"/>
<reference evidence="1" key="1">
    <citation type="submission" date="2021-03" db="EMBL/GenBank/DDBJ databases">
        <title>Draft genome sequence of rust myrtle Austropuccinia psidii MF-1, a brazilian biotype.</title>
        <authorList>
            <person name="Quecine M.C."/>
            <person name="Pachon D.M.R."/>
            <person name="Bonatelli M.L."/>
            <person name="Correr F.H."/>
            <person name="Franceschini L.M."/>
            <person name="Leite T.F."/>
            <person name="Margarido G.R.A."/>
            <person name="Almeida C.A."/>
            <person name="Ferrarezi J.A."/>
            <person name="Labate C.A."/>
        </authorList>
    </citation>
    <scope>NUCLEOTIDE SEQUENCE</scope>
    <source>
        <strain evidence="1">MF-1</strain>
    </source>
</reference>
<keyword evidence="2" id="KW-1185">Reference proteome</keyword>